<dbReference type="EMBL" id="UZAK01048400">
    <property type="protein sequence ID" value="VDP77763.1"/>
    <property type="molecule type" value="Genomic_DNA"/>
</dbReference>
<dbReference type="Proteomes" id="UP000279833">
    <property type="component" value="Unassembled WGS sequence"/>
</dbReference>
<dbReference type="InterPro" id="IPR008991">
    <property type="entry name" value="Translation_prot_SH3-like_sf"/>
</dbReference>
<dbReference type="InterPro" id="IPR014722">
    <property type="entry name" value="Rib_uL2_dom2"/>
</dbReference>
<dbReference type="Gene3D" id="2.30.30.30">
    <property type="match status" value="1"/>
</dbReference>
<dbReference type="AlphaFoldDB" id="A0A183L462"/>
<reference evidence="1 2" key="2">
    <citation type="submission" date="2018-11" db="EMBL/GenBank/DDBJ databases">
        <authorList>
            <consortium name="Pathogen Informatics"/>
        </authorList>
    </citation>
    <scope>NUCLEOTIDE SEQUENCE [LARGE SCALE GENOMIC DNA]</scope>
    <source>
        <strain evidence="1">Dakar</strain>
        <strain evidence="2">Dakar, Senegal</strain>
    </source>
</reference>
<proteinExistence type="predicted"/>
<dbReference type="STRING" id="6186.A0A183L462"/>
<sequence length="68" mass="7369">MKPGDIIRSHVDIPTIPVDPKEGDAYPIGALPVGTIISQFEIKPGQGALFCRTAGSSATWKICWFKIK</sequence>
<keyword evidence="2" id="KW-1185">Reference proteome</keyword>
<evidence type="ECO:0000313" key="3">
    <source>
        <dbReference type="WBParaSite" id="SCUD_0002212401-mRNA-1"/>
    </source>
</evidence>
<reference evidence="3" key="1">
    <citation type="submission" date="2016-06" db="UniProtKB">
        <authorList>
            <consortium name="WormBaseParasite"/>
        </authorList>
    </citation>
    <scope>IDENTIFICATION</scope>
</reference>
<organism evidence="3">
    <name type="scientific">Schistosoma curassoni</name>
    <dbReference type="NCBI Taxonomy" id="6186"/>
    <lineage>
        <taxon>Eukaryota</taxon>
        <taxon>Metazoa</taxon>
        <taxon>Spiralia</taxon>
        <taxon>Lophotrochozoa</taxon>
        <taxon>Platyhelminthes</taxon>
        <taxon>Trematoda</taxon>
        <taxon>Digenea</taxon>
        <taxon>Strigeidida</taxon>
        <taxon>Schistosomatoidea</taxon>
        <taxon>Schistosomatidae</taxon>
        <taxon>Schistosoma</taxon>
    </lineage>
</organism>
<dbReference type="SUPFAM" id="SSF50104">
    <property type="entry name" value="Translation proteins SH3-like domain"/>
    <property type="match status" value="1"/>
</dbReference>
<gene>
    <name evidence="1" type="ORF">SCUD_LOCUS22121</name>
</gene>
<accession>A0A183L462</accession>
<evidence type="ECO:0000313" key="2">
    <source>
        <dbReference type="Proteomes" id="UP000279833"/>
    </source>
</evidence>
<protein>
    <submittedName>
        <fullName evidence="3">Ribosomal_L2_C domain-containing protein</fullName>
    </submittedName>
</protein>
<name>A0A183L462_9TREM</name>
<evidence type="ECO:0000313" key="1">
    <source>
        <dbReference type="EMBL" id="VDP77763.1"/>
    </source>
</evidence>
<dbReference type="WBParaSite" id="SCUD_0002212401-mRNA-1">
    <property type="protein sequence ID" value="SCUD_0002212401-mRNA-1"/>
    <property type="gene ID" value="SCUD_0002212401"/>
</dbReference>